<dbReference type="Proteomes" id="UP000605201">
    <property type="component" value="Unassembled WGS sequence"/>
</dbReference>
<dbReference type="InterPro" id="IPR002912">
    <property type="entry name" value="ACT_dom"/>
</dbReference>
<dbReference type="CDD" id="cd04886">
    <property type="entry name" value="ACT_ThrD-II-like"/>
    <property type="match status" value="1"/>
</dbReference>
<dbReference type="EC" id="4.3.1.19" evidence="7"/>
<comment type="catalytic activity">
    <reaction evidence="5">
        <text>L-serine = pyruvate + NH4(+)</text>
        <dbReference type="Rhea" id="RHEA:19169"/>
        <dbReference type="ChEBI" id="CHEBI:15361"/>
        <dbReference type="ChEBI" id="CHEBI:28938"/>
        <dbReference type="ChEBI" id="CHEBI:33384"/>
        <dbReference type="EC" id="4.3.1.17"/>
    </reaction>
</comment>
<gene>
    <name evidence="7" type="ORF">H8D96_02940</name>
</gene>
<dbReference type="GO" id="GO:0006567">
    <property type="term" value="P:L-threonine catabolic process"/>
    <property type="evidence" value="ECO:0007669"/>
    <property type="project" value="InterPro"/>
</dbReference>
<evidence type="ECO:0000256" key="4">
    <source>
        <dbReference type="ARBA" id="ARBA00023239"/>
    </source>
</evidence>
<dbReference type="AlphaFoldDB" id="A0A8J6NW11"/>
<dbReference type="SUPFAM" id="SSF55021">
    <property type="entry name" value="ACT-like"/>
    <property type="match status" value="1"/>
</dbReference>
<keyword evidence="4 7" id="KW-0456">Lyase</keyword>
<evidence type="ECO:0000256" key="1">
    <source>
        <dbReference type="ARBA" id="ARBA00001933"/>
    </source>
</evidence>
<dbReference type="GO" id="GO:0003941">
    <property type="term" value="F:L-serine ammonia-lyase activity"/>
    <property type="evidence" value="ECO:0007669"/>
    <property type="project" value="UniProtKB-EC"/>
</dbReference>
<organism evidence="7 8">
    <name type="scientific">Candidatus Desulfatibia vada</name>
    <dbReference type="NCBI Taxonomy" id="2841696"/>
    <lineage>
        <taxon>Bacteria</taxon>
        <taxon>Pseudomonadati</taxon>
        <taxon>Thermodesulfobacteriota</taxon>
        <taxon>Desulfobacteria</taxon>
        <taxon>Desulfobacterales</taxon>
        <taxon>Desulfobacterales incertae sedis</taxon>
        <taxon>Candidatus Desulfatibia</taxon>
    </lineage>
</organism>
<dbReference type="Gene3D" id="3.40.50.1100">
    <property type="match status" value="2"/>
</dbReference>
<evidence type="ECO:0000313" key="7">
    <source>
        <dbReference type="EMBL" id="MBC8430854.1"/>
    </source>
</evidence>
<dbReference type="NCBIfam" id="TIGR01127">
    <property type="entry name" value="ilvA_1Cterm"/>
    <property type="match status" value="1"/>
</dbReference>
<evidence type="ECO:0000259" key="6">
    <source>
        <dbReference type="PROSITE" id="PS51671"/>
    </source>
</evidence>
<dbReference type="NCBIfam" id="NF005600">
    <property type="entry name" value="PRK07334.1"/>
    <property type="match status" value="1"/>
</dbReference>
<proteinExistence type="inferred from homology"/>
<dbReference type="InterPro" id="IPR036052">
    <property type="entry name" value="TrpB-like_PALP_sf"/>
</dbReference>
<name>A0A8J6NW11_9BACT</name>
<dbReference type="GO" id="GO:0004794">
    <property type="term" value="F:threonine deaminase activity"/>
    <property type="evidence" value="ECO:0007669"/>
    <property type="project" value="UniProtKB-EC"/>
</dbReference>
<dbReference type="Pfam" id="PF00291">
    <property type="entry name" value="PALP"/>
    <property type="match status" value="1"/>
</dbReference>
<sequence>MTITLHDIRSAAEQIKNNIVHTPCVPSKILSEITGAQVFLKFENLQFTASFKERGALVKLLSLTPAQRKSGVIAMSAGNHAQAIAYHAQRLGISAVIVMPRFTPNIKVEHTRAFGAEVILYGEGLTEASEFAMHLAGKRQLVIVHPYDDKKIIAGQGTIALEMLAAFPDLEILLVPLGGGGLISGVAVAAKGMRPAVEIVGVQTKRFPAMLQALQGVAIECGSSTIAEGIAVKEPGQLTLPIVRDCVDEILQVDEGEVEEAVLLLLEVEKTVVEGAGAVGLAAMMSNRDRFAGRKVGLILSGGNIDMLILSSIIQRGLVRSGRLVRLNVEVRDVPGALAEITRLLGAGDTNIIEVKHQRAFTNLPLQSAEVEFVLQTRGLEHLKQVIGELSLAGYKVRLLNKD</sequence>
<dbReference type="PROSITE" id="PS51671">
    <property type="entry name" value="ACT"/>
    <property type="match status" value="1"/>
</dbReference>
<feature type="domain" description="ACT" evidence="6">
    <location>
        <begin position="326"/>
        <end position="403"/>
    </location>
</feature>
<comment type="caution">
    <text evidence="7">The sequence shown here is derived from an EMBL/GenBank/DDBJ whole genome shotgun (WGS) entry which is preliminary data.</text>
</comment>
<dbReference type="PANTHER" id="PTHR48078">
    <property type="entry name" value="THREONINE DEHYDRATASE, MITOCHONDRIAL-RELATED"/>
    <property type="match status" value="1"/>
</dbReference>
<dbReference type="SUPFAM" id="SSF53686">
    <property type="entry name" value="Tryptophan synthase beta subunit-like PLP-dependent enzymes"/>
    <property type="match status" value="1"/>
</dbReference>
<dbReference type="InterPro" id="IPR005789">
    <property type="entry name" value="Thr_deHydtase_catblc"/>
</dbReference>
<dbReference type="PANTHER" id="PTHR48078:SF6">
    <property type="entry name" value="L-THREONINE DEHYDRATASE CATABOLIC TDCB"/>
    <property type="match status" value="1"/>
</dbReference>
<dbReference type="InterPro" id="IPR050147">
    <property type="entry name" value="Ser/Thr_Dehydratase"/>
</dbReference>
<evidence type="ECO:0000256" key="5">
    <source>
        <dbReference type="ARBA" id="ARBA00049406"/>
    </source>
</evidence>
<reference evidence="7 8" key="1">
    <citation type="submission" date="2020-08" db="EMBL/GenBank/DDBJ databases">
        <title>Bridging the membrane lipid divide: bacteria of the FCB group superphylum have the potential to synthesize archaeal ether lipids.</title>
        <authorList>
            <person name="Villanueva L."/>
            <person name="Von Meijenfeldt F.A.B."/>
            <person name="Westbye A.B."/>
            <person name="Yadav S."/>
            <person name="Hopmans E.C."/>
            <person name="Dutilh B.E."/>
            <person name="Sinninghe Damste J.S."/>
        </authorList>
    </citation>
    <scope>NUCLEOTIDE SEQUENCE [LARGE SCALE GENOMIC DNA]</scope>
    <source>
        <strain evidence="7">NIOZ-UU17</strain>
    </source>
</reference>
<comment type="cofactor">
    <cofactor evidence="1">
        <name>pyridoxal 5'-phosphate</name>
        <dbReference type="ChEBI" id="CHEBI:597326"/>
    </cofactor>
</comment>
<dbReference type="GO" id="GO:0009097">
    <property type="term" value="P:isoleucine biosynthetic process"/>
    <property type="evidence" value="ECO:0007669"/>
    <property type="project" value="TreeGrafter"/>
</dbReference>
<dbReference type="FunFam" id="3.40.50.1100:FF:000007">
    <property type="entry name" value="L-threonine dehydratase catabolic TdcB"/>
    <property type="match status" value="1"/>
</dbReference>
<dbReference type="InterPro" id="IPR001926">
    <property type="entry name" value="TrpB-like_PALP"/>
</dbReference>
<dbReference type="InterPro" id="IPR045865">
    <property type="entry name" value="ACT-like_dom_sf"/>
</dbReference>
<keyword evidence="3" id="KW-0663">Pyridoxal phosphate</keyword>
<protein>
    <submittedName>
        <fullName evidence="7">Threonine ammonia-lyase</fullName>
        <ecNumber evidence="7">4.3.1.19</ecNumber>
    </submittedName>
</protein>
<accession>A0A8J6NW11</accession>
<dbReference type="CDD" id="cd01562">
    <property type="entry name" value="Thr-dehyd"/>
    <property type="match status" value="1"/>
</dbReference>
<evidence type="ECO:0000313" key="8">
    <source>
        <dbReference type="Proteomes" id="UP000605201"/>
    </source>
</evidence>
<dbReference type="GO" id="GO:0006565">
    <property type="term" value="P:L-serine catabolic process"/>
    <property type="evidence" value="ECO:0007669"/>
    <property type="project" value="TreeGrafter"/>
</dbReference>
<dbReference type="InterPro" id="IPR044561">
    <property type="entry name" value="ACT_ThrD-II-like"/>
</dbReference>
<dbReference type="Gene3D" id="3.30.70.260">
    <property type="match status" value="1"/>
</dbReference>
<dbReference type="EMBL" id="JACNIG010000090">
    <property type="protein sequence ID" value="MBC8430854.1"/>
    <property type="molecule type" value="Genomic_DNA"/>
</dbReference>
<evidence type="ECO:0000256" key="2">
    <source>
        <dbReference type="ARBA" id="ARBA00010869"/>
    </source>
</evidence>
<evidence type="ECO:0000256" key="3">
    <source>
        <dbReference type="ARBA" id="ARBA00022898"/>
    </source>
</evidence>
<comment type="similarity">
    <text evidence="2">Belongs to the serine/threonine dehydratase family.</text>
</comment>